<organism evidence="4 5">
    <name type="scientific">Desulfamplus magnetovallimortis</name>
    <dbReference type="NCBI Taxonomy" id="1246637"/>
    <lineage>
        <taxon>Bacteria</taxon>
        <taxon>Pseudomonadati</taxon>
        <taxon>Thermodesulfobacteriota</taxon>
        <taxon>Desulfobacteria</taxon>
        <taxon>Desulfobacterales</taxon>
        <taxon>Desulfobacteraceae</taxon>
        <taxon>Desulfamplus</taxon>
    </lineage>
</organism>
<feature type="region of interest" description="Disordered" evidence="1">
    <location>
        <begin position="195"/>
        <end position="227"/>
    </location>
</feature>
<dbReference type="STRING" id="1246637.MTBBW1_60027"/>
<accession>A0A1W1HHZ5</accession>
<keyword evidence="2" id="KW-1133">Transmembrane helix</keyword>
<feature type="compositionally biased region" description="Polar residues" evidence="1">
    <location>
        <begin position="218"/>
        <end position="227"/>
    </location>
</feature>
<evidence type="ECO:0000259" key="3">
    <source>
        <dbReference type="Pfam" id="PF14238"/>
    </source>
</evidence>
<feature type="domain" description="DUF4340" evidence="3">
    <location>
        <begin position="63"/>
        <end position="214"/>
    </location>
</feature>
<protein>
    <recommendedName>
        <fullName evidence="3">DUF4340 domain-containing protein</fullName>
    </recommendedName>
</protein>
<feature type="compositionally biased region" description="Basic and acidic residues" evidence="1">
    <location>
        <begin position="198"/>
        <end position="215"/>
    </location>
</feature>
<feature type="compositionally biased region" description="Polar residues" evidence="1">
    <location>
        <begin position="374"/>
        <end position="401"/>
    </location>
</feature>
<evidence type="ECO:0000256" key="2">
    <source>
        <dbReference type="SAM" id="Phobius"/>
    </source>
</evidence>
<dbReference type="EMBL" id="FWEV01000303">
    <property type="protein sequence ID" value="SLM32127.1"/>
    <property type="molecule type" value="Genomic_DNA"/>
</dbReference>
<dbReference type="AlphaFoldDB" id="A0A1W1HHZ5"/>
<evidence type="ECO:0000256" key="1">
    <source>
        <dbReference type="SAM" id="MobiDB-lite"/>
    </source>
</evidence>
<feature type="compositionally biased region" description="Low complexity" evidence="1">
    <location>
        <begin position="360"/>
        <end position="373"/>
    </location>
</feature>
<sequence>MKKEYIIPGVLIVLLSAYLVMHNRDGNNYTLPSIPEINVSDIKEIILEKDGQTIPIAKKDESWKVTEKDYPADEKVVSKMLDIIKEIKVSALISEQGENLNRYELDQEHRISVTVKSSVETLRKFDIGKAAPSFRHTFIRLDGNNSVYHASKSFRRDFEKTVDDIRDKTVLSFNKDKITEVVLSKDDTVMELVLSSDKSAEASEDKSSEESKTDSENEATVNEASVNEASVNEASVKVWKVKQKPEGDVENMSSSPGATELENKDTLDGILSTLSNLKCSQFTENDSKEDAFKGMSTAATITMKGEKTYSIELFVKDNEKYPALSSENAYPFMLDSYQGDNLLKKIDELMAKEEKNTPLEQENIISNQNNNTSKQENIIPDQNNNTSEQENVMDFSNNITE</sequence>
<feature type="region of interest" description="Disordered" evidence="1">
    <location>
        <begin position="355"/>
        <end position="401"/>
    </location>
</feature>
<keyword evidence="2" id="KW-0812">Transmembrane</keyword>
<dbReference type="RefSeq" id="WP_080797942.1">
    <property type="nucleotide sequence ID" value="NZ_LT828540.1"/>
</dbReference>
<gene>
    <name evidence="4" type="ORF">MTBBW1_60027</name>
</gene>
<feature type="region of interest" description="Disordered" evidence="1">
    <location>
        <begin position="242"/>
        <end position="263"/>
    </location>
</feature>
<keyword evidence="5" id="KW-1185">Reference proteome</keyword>
<dbReference type="OrthoDB" id="5415078at2"/>
<dbReference type="Proteomes" id="UP000191931">
    <property type="component" value="Unassembled WGS sequence"/>
</dbReference>
<name>A0A1W1HHZ5_9BACT</name>
<feature type="transmembrane region" description="Helical" evidence="2">
    <location>
        <begin position="5"/>
        <end position="21"/>
    </location>
</feature>
<proteinExistence type="predicted"/>
<dbReference type="Pfam" id="PF14238">
    <property type="entry name" value="DUF4340"/>
    <property type="match status" value="1"/>
</dbReference>
<evidence type="ECO:0000313" key="4">
    <source>
        <dbReference type="EMBL" id="SLM32127.1"/>
    </source>
</evidence>
<reference evidence="4 5" key="1">
    <citation type="submission" date="2017-03" db="EMBL/GenBank/DDBJ databases">
        <authorList>
            <person name="Afonso C.L."/>
            <person name="Miller P.J."/>
            <person name="Scott M.A."/>
            <person name="Spackman E."/>
            <person name="Goraichik I."/>
            <person name="Dimitrov K.M."/>
            <person name="Suarez D.L."/>
            <person name="Swayne D.E."/>
        </authorList>
    </citation>
    <scope>NUCLEOTIDE SEQUENCE [LARGE SCALE GENOMIC DNA]</scope>
    <source>
        <strain evidence="4">PRJEB14757</strain>
    </source>
</reference>
<dbReference type="InterPro" id="IPR025641">
    <property type="entry name" value="DUF4340"/>
</dbReference>
<evidence type="ECO:0000313" key="5">
    <source>
        <dbReference type="Proteomes" id="UP000191931"/>
    </source>
</evidence>
<keyword evidence="2" id="KW-0472">Membrane</keyword>